<dbReference type="OrthoDB" id="9806869at2"/>
<proteinExistence type="predicted"/>
<dbReference type="NCBIfam" id="TIGR04256">
    <property type="entry name" value="GxxExxY"/>
    <property type="match status" value="1"/>
</dbReference>
<dbReference type="AlphaFoldDB" id="A0A0T5VSU3"/>
<name>A0A0T5VSU3_9SPHI</name>
<dbReference type="EMBL" id="LMZQ01000003">
    <property type="protein sequence ID" value="KRT16939.1"/>
    <property type="molecule type" value="Genomic_DNA"/>
</dbReference>
<comment type="caution">
    <text evidence="1">The sequence shown here is derived from an EMBL/GenBank/DDBJ whole genome shotgun (WGS) entry which is preliminary data.</text>
</comment>
<dbReference type="Pfam" id="PF13366">
    <property type="entry name" value="PDDEXK_3"/>
    <property type="match status" value="1"/>
</dbReference>
<keyword evidence="1" id="KW-0830">Ubiquinone</keyword>
<protein>
    <submittedName>
        <fullName evidence="1">NADH:ubiquinone oxidoreductase</fullName>
    </submittedName>
</protein>
<dbReference type="RefSeq" id="WP_057931189.1">
    <property type="nucleotide sequence ID" value="NZ_LMZQ01000003.1"/>
</dbReference>
<gene>
    <name evidence="1" type="ORF">ASU31_04435</name>
</gene>
<reference evidence="1 2" key="1">
    <citation type="submission" date="2015-11" db="EMBL/GenBank/DDBJ databases">
        <title>Sequence of Pedobacter ginsenosidimutans.</title>
        <authorList>
            <person name="Carson E."/>
            <person name="Keyser V."/>
            <person name="Newman J."/>
            <person name="Miller J."/>
        </authorList>
    </citation>
    <scope>NUCLEOTIDE SEQUENCE [LARGE SCALE GENOMIC DNA]</scope>
    <source>
        <strain evidence="1 2">KACC 14530</strain>
    </source>
</reference>
<dbReference type="STRING" id="687842.ASU31_04435"/>
<organism evidence="1 2">
    <name type="scientific">Pedobacter ginsenosidimutans</name>
    <dbReference type="NCBI Taxonomy" id="687842"/>
    <lineage>
        <taxon>Bacteria</taxon>
        <taxon>Pseudomonadati</taxon>
        <taxon>Bacteroidota</taxon>
        <taxon>Sphingobacteriia</taxon>
        <taxon>Sphingobacteriales</taxon>
        <taxon>Sphingobacteriaceae</taxon>
        <taxon>Pedobacter</taxon>
    </lineage>
</organism>
<evidence type="ECO:0000313" key="2">
    <source>
        <dbReference type="Proteomes" id="UP000051950"/>
    </source>
</evidence>
<dbReference type="Proteomes" id="UP000051950">
    <property type="component" value="Unassembled WGS sequence"/>
</dbReference>
<evidence type="ECO:0000313" key="1">
    <source>
        <dbReference type="EMBL" id="KRT16939.1"/>
    </source>
</evidence>
<accession>A0A0T5VSU3</accession>
<sequence length="132" mass="15677">MGDSYSDIDYPFQEECYLLIGIMMEIHRILGKGFSEIVYKDALEFELRNRNINYEREREFSVNYKGTILKHKFYADFVVDDKVIIEVKSKSELINEHYAQVLNYLAISKLGIGLLINFNEKSLQYKRIIRSY</sequence>
<keyword evidence="2" id="KW-1185">Reference proteome</keyword>
<dbReference type="InterPro" id="IPR026350">
    <property type="entry name" value="GxxExxY"/>
</dbReference>